<dbReference type="RefSeq" id="XP_024725612.1">
    <property type="nucleotide sequence ID" value="XM_024868545.1"/>
</dbReference>
<feature type="region of interest" description="Disordered" evidence="1">
    <location>
        <begin position="102"/>
        <end position="122"/>
    </location>
</feature>
<organism evidence="2 3">
    <name type="scientific">Amorphotheca resinae ATCC 22711</name>
    <dbReference type="NCBI Taxonomy" id="857342"/>
    <lineage>
        <taxon>Eukaryota</taxon>
        <taxon>Fungi</taxon>
        <taxon>Dikarya</taxon>
        <taxon>Ascomycota</taxon>
        <taxon>Pezizomycotina</taxon>
        <taxon>Leotiomycetes</taxon>
        <taxon>Helotiales</taxon>
        <taxon>Amorphothecaceae</taxon>
        <taxon>Amorphotheca</taxon>
    </lineage>
</organism>
<evidence type="ECO:0000256" key="1">
    <source>
        <dbReference type="SAM" id="MobiDB-lite"/>
    </source>
</evidence>
<proteinExistence type="predicted"/>
<feature type="compositionally biased region" description="Basic and acidic residues" evidence="1">
    <location>
        <begin position="166"/>
        <end position="180"/>
    </location>
</feature>
<evidence type="ECO:0000313" key="3">
    <source>
        <dbReference type="Proteomes" id="UP000241818"/>
    </source>
</evidence>
<name>A0A2T3BF91_AMORE</name>
<gene>
    <name evidence="2" type="ORF">M430DRAFT_55487</name>
</gene>
<dbReference type="AlphaFoldDB" id="A0A2T3BF91"/>
<feature type="compositionally biased region" description="Basic and acidic residues" evidence="1">
    <location>
        <begin position="104"/>
        <end position="119"/>
    </location>
</feature>
<keyword evidence="3" id="KW-1185">Reference proteome</keyword>
<protein>
    <submittedName>
        <fullName evidence="2">Uncharacterized protein</fullName>
    </submittedName>
</protein>
<accession>A0A2T3BF91</accession>
<dbReference type="Proteomes" id="UP000241818">
    <property type="component" value="Unassembled WGS sequence"/>
</dbReference>
<dbReference type="GeneID" id="36576626"/>
<dbReference type="EMBL" id="KZ679006">
    <property type="protein sequence ID" value="PSS28087.1"/>
    <property type="molecule type" value="Genomic_DNA"/>
</dbReference>
<feature type="region of interest" description="Disordered" evidence="1">
    <location>
        <begin position="166"/>
        <end position="188"/>
    </location>
</feature>
<reference evidence="2 3" key="1">
    <citation type="journal article" date="2018" name="New Phytol.">
        <title>Comparative genomics and transcriptomics depict ericoid mycorrhizal fungi as versatile saprotrophs and plant mutualists.</title>
        <authorList>
            <person name="Martino E."/>
            <person name="Morin E."/>
            <person name="Grelet G.A."/>
            <person name="Kuo A."/>
            <person name="Kohler A."/>
            <person name="Daghino S."/>
            <person name="Barry K.W."/>
            <person name="Cichocki N."/>
            <person name="Clum A."/>
            <person name="Dockter R.B."/>
            <person name="Hainaut M."/>
            <person name="Kuo R.C."/>
            <person name="LaButti K."/>
            <person name="Lindahl B.D."/>
            <person name="Lindquist E.A."/>
            <person name="Lipzen A."/>
            <person name="Khouja H.R."/>
            <person name="Magnuson J."/>
            <person name="Murat C."/>
            <person name="Ohm R.A."/>
            <person name="Singer S.W."/>
            <person name="Spatafora J.W."/>
            <person name="Wang M."/>
            <person name="Veneault-Fourrey C."/>
            <person name="Henrissat B."/>
            <person name="Grigoriev I.V."/>
            <person name="Martin F.M."/>
            <person name="Perotto S."/>
        </authorList>
    </citation>
    <scope>NUCLEOTIDE SEQUENCE [LARGE SCALE GENOMIC DNA]</scope>
    <source>
        <strain evidence="2 3">ATCC 22711</strain>
    </source>
</reference>
<dbReference type="InParanoid" id="A0A2T3BF91"/>
<sequence>MPPSEKSVSARASASIRGRVRTADRAPVLLVARGGDTRPLIVAGPAAVVVVAEGRRTAGLSAGGGTDVEEIEQARVRRGMKLSCEMRAHESRFRTGRRALTQESDGRGRDMGTGREGWSHGRGAMGVLGRDEVIGDGGDVDDNLGDWDLGRDLLIMILIDLRRGEERRGSGRGGEGREGEGMVELMDG</sequence>
<evidence type="ECO:0000313" key="2">
    <source>
        <dbReference type="EMBL" id="PSS28087.1"/>
    </source>
</evidence>